<feature type="domain" description="Thiol:disulfide interchange protein DsbD N-terminal" evidence="1">
    <location>
        <begin position="15"/>
        <end position="115"/>
    </location>
</feature>
<gene>
    <name evidence="2" type="ORF">IZ6_08890</name>
</gene>
<keyword evidence="3" id="KW-1185">Reference proteome</keyword>
<accession>A0A6S6QIT1</accession>
<dbReference type="InterPro" id="IPR028250">
    <property type="entry name" value="DsbDN"/>
</dbReference>
<dbReference type="Pfam" id="PF11412">
    <property type="entry name" value="DsbD_N"/>
    <property type="match status" value="1"/>
</dbReference>
<reference evidence="2 3" key="1">
    <citation type="submission" date="2020-08" db="EMBL/GenBank/DDBJ databases">
        <title>Genome sequence of Rhizobiales bacterium strain IZ6.</title>
        <authorList>
            <person name="Nakai R."/>
            <person name="Naganuma T."/>
        </authorList>
    </citation>
    <scope>NUCLEOTIDE SEQUENCE [LARGE SCALE GENOMIC DNA]</scope>
    <source>
        <strain evidence="2 3">IZ6</strain>
    </source>
</reference>
<sequence length="235" mass="24286">MRLSAGPAAGDGTLGAGIELHLGEGWKTYWLNPGPNGIPPRIDFTGSENLAKAEALWPAPARIADGDAEAAGYTGILVVPVTVTPKDPAKPVALKLHIDFGMCEKICVPASADLKLELVPGAKPQAMAAALIEGFKSRVPKPAKLGREGELAVTAIARTSESLGVSVRFPEKAKTRDLFARAEGVALPLPKLNSPGSYSIRLKPGSTPAKIELVAVADGEAIAVPIALDLPAAKP</sequence>
<evidence type="ECO:0000313" key="2">
    <source>
        <dbReference type="EMBL" id="BCJ90154.1"/>
    </source>
</evidence>
<name>A0A6S6QIT1_9HYPH</name>
<evidence type="ECO:0000313" key="3">
    <source>
        <dbReference type="Proteomes" id="UP000515317"/>
    </source>
</evidence>
<dbReference type="EMBL" id="AP023361">
    <property type="protein sequence ID" value="BCJ90154.1"/>
    <property type="molecule type" value="Genomic_DNA"/>
</dbReference>
<protein>
    <submittedName>
        <fullName evidence="2">Protein involved in C cytochrome biogenesis</fullName>
    </submittedName>
</protein>
<dbReference type="AlphaFoldDB" id="A0A6S6QIT1"/>
<dbReference type="Proteomes" id="UP000515317">
    <property type="component" value="Chromosome"/>
</dbReference>
<organism evidence="2 3">
    <name type="scientific">Terrihabitans soli</name>
    <dbReference type="NCBI Taxonomy" id="708113"/>
    <lineage>
        <taxon>Bacteria</taxon>
        <taxon>Pseudomonadati</taxon>
        <taxon>Pseudomonadota</taxon>
        <taxon>Alphaproteobacteria</taxon>
        <taxon>Hyphomicrobiales</taxon>
        <taxon>Terrihabitans</taxon>
    </lineage>
</organism>
<dbReference type="KEGG" id="tso:IZ6_08890"/>
<evidence type="ECO:0000259" key="1">
    <source>
        <dbReference type="Pfam" id="PF11412"/>
    </source>
</evidence>
<proteinExistence type="predicted"/>